<evidence type="ECO:0000313" key="3">
    <source>
        <dbReference type="Proteomes" id="UP000689967"/>
    </source>
</evidence>
<keyword evidence="1" id="KW-1133">Transmembrane helix</keyword>
<dbReference type="Proteomes" id="UP000689967">
    <property type="component" value="Unassembled WGS sequence"/>
</dbReference>
<protein>
    <submittedName>
        <fullName evidence="2">Uncharacterized protein</fullName>
    </submittedName>
</protein>
<proteinExistence type="predicted"/>
<sequence>MNDDTSPDALRIRAQKRRSRAILAVLFTLVAVFFAITIARMDEQAEARKARATEQR</sequence>
<reference evidence="2 3" key="1">
    <citation type="submission" date="2021-01" db="EMBL/GenBank/DDBJ databases">
        <title>Roseomonas sp. nov, a bacterium isolated from an oil production mixture in Yumen Oilfield.</title>
        <authorList>
            <person name="Wu D."/>
        </authorList>
    </citation>
    <scope>NUCLEOTIDE SEQUENCE [LARGE SCALE GENOMIC DNA]</scope>
    <source>
        <strain evidence="2 3">ROY-5-3</strain>
    </source>
</reference>
<keyword evidence="3" id="KW-1185">Reference proteome</keyword>
<dbReference type="RefSeq" id="WP_216879209.1">
    <property type="nucleotide sequence ID" value="NZ_JAERQM010000013.1"/>
</dbReference>
<evidence type="ECO:0000256" key="1">
    <source>
        <dbReference type="SAM" id="Phobius"/>
    </source>
</evidence>
<keyword evidence="1" id="KW-0472">Membrane</keyword>
<comment type="caution">
    <text evidence="2">The sequence shown here is derived from an EMBL/GenBank/DDBJ whole genome shotgun (WGS) entry which is preliminary data.</text>
</comment>
<keyword evidence="1" id="KW-0812">Transmembrane</keyword>
<gene>
    <name evidence="2" type="ORF">JJQ90_26120</name>
</gene>
<evidence type="ECO:0000313" key="2">
    <source>
        <dbReference type="EMBL" id="MBU8547221.1"/>
    </source>
</evidence>
<organism evidence="2 3">
    <name type="scientific">Falsiroseomonas oleicola</name>
    <dbReference type="NCBI Taxonomy" id="2801474"/>
    <lineage>
        <taxon>Bacteria</taxon>
        <taxon>Pseudomonadati</taxon>
        <taxon>Pseudomonadota</taxon>
        <taxon>Alphaproteobacteria</taxon>
        <taxon>Acetobacterales</taxon>
        <taxon>Roseomonadaceae</taxon>
        <taxon>Falsiroseomonas</taxon>
    </lineage>
</organism>
<accession>A0ABS6HFX6</accession>
<dbReference type="EMBL" id="JAERQM010000013">
    <property type="protein sequence ID" value="MBU8547221.1"/>
    <property type="molecule type" value="Genomic_DNA"/>
</dbReference>
<name>A0ABS6HFX6_9PROT</name>
<feature type="transmembrane region" description="Helical" evidence="1">
    <location>
        <begin position="21"/>
        <end position="39"/>
    </location>
</feature>